<feature type="transmembrane region" description="Helical" evidence="1">
    <location>
        <begin position="205"/>
        <end position="223"/>
    </location>
</feature>
<dbReference type="InterPro" id="IPR000326">
    <property type="entry name" value="PAP2/HPO"/>
</dbReference>
<dbReference type="RefSeq" id="WP_159902492.1">
    <property type="nucleotide sequence ID" value="NZ_BAABFX010000028.1"/>
</dbReference>
<keyword evidence="4" id="KW-1185">Reference proteome</keyword>
<evidence type="ECO:0000313" key="3">
    <source>
        <dbReference type="EMBL" id="GAA4397670.1"/>
    </source>
</evidence>
<keyword evidence="1" id="KW-0472">Membrane</keyword>
<dbReference type="PANTHER" id="PTHR14969:SF13">
    <property type="entry name" value="AT30094P"/>
    <property type="match status" value="1"/>
</dbReference>
<feature type="transmembrane region" description="Helical" evidence="1">
    <location>
        <begin position="174"/>
        <end position="193"/>
    </location>
</feature>
<dbReference type="InterPro" id="IPR036938">
    <property type="entry name" value="PAP2/HPO_sf"/>
</dbReference>
<organism evidence="3 4">
    <name type="scientific">Ornithinibacter aureus</name>
    <dbReference type="NCBI Taxonomy" id="622664"/>
    <lineage>
        <taxon>Bacteria</taxon>
        <taxon>Bacillati</taxon>
        <taxon>Actinomycetota</taxon>
        <taxon>Actinomycetes</taxon>
        <taxon>Micrococcales</taxon>
        <taxon>Intrasporangiaceae</taxon>
        <taxon>Ornithinibacter</taxon>
    </lineage>
</organism>
<feature type="transmembrane region" description="Helical" evidence="1">
    <location>
        <begin position="106"/>
        <end position="129"/>
    </location>
</feature>
<feature type="transmembrane region" description="Helical" evidence="1">
    <location>
        <begin position="77"/>
        <end position="99"/>
    </location>
</feature>
<dbReference type="Pfam" id="PF01569">
    <property type="entry name" value="PAP2"/>
    <property type="match status" value="1"/>
</dbReference>
<feature type="transmembrane region" description="Helical" evidence="1">
    <location>
        <begin position="149"/>
        <end position="167"/>
    </location>
</feature>
<dbReference type="SUPFAM" id="SSF48317">
    <property type="entry name" value="Acid phosphatase/Vanadium-dependent haloperoxidase"/>
    <property type="match status" value="1"/>
</dbReference>
<evidence type="ECO:0000259" key="2">
    <source>
        <dbReference type="SMART" id="SM00014"/>
    </source>
</evidence>
<comment type="caution">
    <text evidence="3">The sequence shown here is derived from an EMBL/GenBank/DDBJ whole genome shotgun (WGS) entry which is preliminary data.</text>
</comment>
<accession>A0ABP8JYR1</accession>
<protein>
    <recommendedName>
        <fullName evidence="2">Phosphatidic acid phosphatase type 2/haloperoxidase domain-containing protein</fullName>
    </recommendedName>
</protein>
<proteinExistence type="predicted"/>
<feature type="transmembrane region" description="Helical" evidence="1">
    <location>
        <begin position="23"/>
        <end position="45"/>
    </location>
</feature>
<evidence type="ECO:0000313" key="4">
    <source>
        <dbReference type="Proteomes" id="UP001500390"/>
    </source>
</evidence>
<reference evidence="4" key="1">
    <citation type="journal article" date="2019" name="Int. J. Syst. Evol. Microbiol.">
        <title>The Global Catalogue of Microorganisms (GCM) 10K type strain sequencing project: providing services to taxonomists for standard genome sequencing and annotation.</title>
        <authorList>
            <consortium name="The Broad Institute Genomics Platform"/>
            <consortium name="The Broad Institute Genome Sequencing Center for Infectious Disease"/>
            <person name="Wu L."/>
            <person name="Ma J."/>
        </authorList>
    </citation>
    <scope>NUCLEOTIDE SEQUENCE [LARGE SCALE GENOMIC DNA]</scope>
    <source>
        <strain evidence="4">JCM 17738</strain>
    </source>
</reference>
<name>A0ABP8JYR1_9MICO</name>
<feature type="domain" description="Phosphatidic acid phosphatase type 2/haloperoxidase" evidence="2">
    <location>
        <begin position="106"/>
        <end position="220"/>
    </location>
</feature>
<dbReference type="SMART" id="SM00014">
    <property type="entry name" value="acidPPc"/>
    <property type="match status" value="1"/>
</dbReference>
<keyword evidence="1" id="KW-1133">Transmembrane helix</keyword>
<dbReference type="CDD" id="cd03392">
    <property type="entry name" value="PAP2_like_2"/>
    <property type="match status" value="1"/>
</dbReference>
<dbReference type="PANTHER" id="PTHR14969">
    <property type="entry name" value="SPHINGOSINE-1-PHOSPHATE PHOSPHOHYDROLASE"/>
    <property type="match status" value="1"/>
</dbReference>
<evidence type="ECO:0000256" key="1">
    <source>
        <dbReference type="SAM" id="Phobius"/>
    </source>
</evidence>
<dbReference type="Gene3D" id="1.20.144.10">
    <property type="entry name" value="Phosphatidic acid phosphatase type 2/haloperoxidase"/>
    <property type="match status" value="2"/>
</dbReference>
<gene>
    <name evidence="3" type="ORF">GCM10023153_21830</name>
</gene>
<keyword evidence="1" id="KW-0812">Transmembrane</keyword>
<sequence length="233" mass="25726">MGFLTRWDDDQSRPTVKAALRDLGVRAVLPATALLAVIIGFGYLLKGPLFELSEDEKQINREFQDARDGLWNSITHLMSSIGNTEYVIGVCLIVVGLVWWRTKQWWYAVVPGIAISLQATVFVIATHVVGRARPTVERLDPTPPTSSFPSGHVGASTALYVALGLMATRIDNPLVRRLAVTWCVLAPAFVAYARLYRGAHHVTDIVFGIINGVVCAVLAWLYLRRRAAVTTDR</sequence>
<dbReference type="Proteomes" id="UP001500390">
    <property type="component" value="Unassembled WGS sequence"/>
</dbReference>
<dbReference type="EMBL" id="BAABFX010000028">
    <property type="protein sequence ID" value="GAA4397670.1"/>
    <property type="molecule type" value="Genomic_DNA"/>
</dbReference>